<feature type="binding site" evidence="8">
    <location>
        <position position="163"/>
    </location>
    <ligand>
        <name>Zn(2+)</name>
        <dbReference type="ChEBI" id="CHEBI:29105"/>
        <label>2</label>
    </ligand>
</feature>
<organism evidence="9">
    <name type="scientific">Tepidanaerobacter syntrophicus</name>
    <dbReference type="NCBI Taxonomy" id="224999"/>
    <lineage>
        <taxon>Bacteria</taxon>
        <taxon>Bacillati</taxon>
        <taxon>Bacillota</taxon>
        <taxon>Clostridia</taxon>
        <taxon>Thermosediminibacterales</taxon>
        <taxon>Tepidanaerobacteraceae</taxon>
        <taxon>Tepidanaerobacter</taxon>
    </lineage>
</organism>
<dbReference type="InterPro" id="IPR023367">
    <property type="entry name" value="Peptidase_M42_dom2"/>
</dbReference>
<dbReference type="PANTHER" id="PTHR32481">
    <property type="entry name" value="AMINOPEPTIDASE"/>
    <property type="match status" value="1"/>
</dbReference>
<evidence type="ECO:0000313" key="10">
    <source>
        <dbReference type="Proteomes" id="UP000062160"/>
    </source>
</evidence>
<comment type="cofactor">
    <cofactor evidence="8">
        <name>a divalent metal cation</name>
        <dbReference type="ChEBI" id="CHEBI:60240"/>
    </cofactor>
    <text evidence="8">Binds 2 divalent metal cations per subunit.</text>
</comment>
<gene>
    <name evidence="9" type="ORF">TSYNT_9547</name>
</gene>
<feature type="binding site" evidence="8">
    <location>
        <position position="302"/>
    </location>
    <ligand>
        <name>Zn(2+)</name>
        <dbReference type="ChEBI" id="CHEBI:29105"/>
        <label>2</label>
    </ligand>
</feature>
<dbReference type="Gene3D" id="2.40.30.40">
    <property type="entry name" value="Peptidase M42, domain 2"/>
    <property type="match status" value="1"/>
</dbReference>
<name>A0A0U9HJD8_9FIRM</name>
<dbReference type="PANTHER" id="PTHR32481:SF0">
    <property type="entry name" value="AMINOPEPTIDASE YPDE-RELATED"/>
    <property type="match status" value="1"/>
</dbReference>
<dbReference type="EMBL" id="DF977003">
    <property type="protein sequence ID" value="GAQ26283.1"/>
    <property type="molecule type" value="Genomic_DNA"/>
</dbReference>
<dbReference type="InterPro" id="IPR051464">
    <property type="entry name" value="Peptidase_M42_aminopept"/>
</dbReference>
<feature type="binding site" evidence="8">
    <location>
        <position position="194"/>
    </location>
    <ligand>
        <name>Zn(2+)</name>
        <dbReference type="ChEBI" id="CHEBI:29105"/>
        <label>2</label>
    </ligand>
</feature>
<proteinExistence type="inferred from homology"/>
<dbReference type="CDD" id="cd05656">
    <property type="entry name" value="M42_Frv"/>
    <property type="match status" value="1"/>
</dbReference>
<reference evidence="9" key="1">
    <citation type="journal article" date="2016" name="Genome Announc.">
        <title>Draft Genome Sequence of the Syntrophic Lactate-Degrading Bacterium Tepidanaerobacter syntrophicus JLT.</title>
        <authorList>
            <person name="Matsuura N."/>
            <person name="Ohashi A."/>
            <person name="Tourlousse D.M."/>
            <person name="Sekiguchi Y."/>
        </authorList>
    </citation>
    <scope>NUCLEOTIDE SEQUENCE [LARGE SCALE GENOMIC DNA]</scope>
    <source>
        <strain evidence="9">JL</strain>
    </source>
</reference>
<keyword evidence="5" id="KW-0378">Hydrolase</keyword>
<evidence type="ECO:0000256" key="2">
    <source>
        <dbReference type="ARBA" id="ARBA00022438"/>
    </source>
</evidence>
<evidence type="ECO:0000256" key="6">
    <source>
        <dbReference type="PIRNR" id="PIRNR001123"/>
    </source>
</evidence>
<dbReference type="GO" id="GO:0046872">
    <property type="term" value="F:metal ion binding"/>
    <property type="evidence" value="ECO:0007669"/>
    <property type="project" value="UniProtKB-UniRule"/>
</dbReference>
<dbReference type="Gene3D" id="3.40.630.10">
    <property type="entry name" value="Zn peptidases"/>
    <property type="match status" value="1"/>
</dbReference>
<dbReference type="RefSeq" id="WP_059034215.1">
    <property type="nucleotide sequence ID" value="NZ_BSDN01000004.1"/>
</dbReference>
<dbReference type="InterPro" id="IPR008007">
    <property type="entry name" value="Peptidase_M42"/>
</dbReference>
<dbReference type="OrthoDB" id="9772053at2"/>
<dbReference type="Proteomes" id="UP000062160">
    <property type="component" value="Unassembled WGS sequence"/>
</dbReference>
<accession>A0A0U9HJD8</accession>
<keyword evidence="4 8" id="KW-0479">Metal-binding</keyword>
<keyword evidence="10" id="KW-1185">Reference proteome</keyword>
<dbReference type="Pfam" id="PF05343">
    <property type="entry name" value="Peptidase_M42"/>
    <property type="match status" value="1"/>
</dbReference>
<sequence length="332" mass="35883">MKELLKKLVSVFGPSGNEELIRESIINEIEGFADEIRTDVMGNLIAVKKGTGSKIMLAAHMDQIGLVVTFVDENGFLRFAPAGGFSVTDLINRKVIFKNGTVGVVSYESEIKEIKDITLNNLYIDIGAKDKDDALSRVNIGDAAVYYTPFAENGTRCTSCAMDNRASCALLIETLKNIQTCPHEVYFVFTVQEELGLRGATTAAYAIEPYAAIAVDVTDTGDTPKSLPMAVKLGAGPAVKVFDQSVMVHPAIKNLMKEKAEKYNIPYQMEVLKAGGTDSGAIALSKSGVPTGCLSIPCRYIHSDSEMVDISDMENGAKLLLNILQDGIKIDK</sequence>
<evidence type="ECO:0000313" key="9">
    <source>
        <dbReference type="EMBL" id="GAQ26283.1"/>
    </source>
</evidence>
<dbReference type="AlphaFoldDB" id="A0A0U9HJD8"/>
<evidence type="ECO:0000256" key="5">
    <source>
        <dbReference type="ARBA" id="ARBA00022801"/>
    </source>
</evidence>
<feature type="active site" description="Proton acceptor" evidence="7">
    <location>
        <position position="193"/>
    </location>
</feature>
<dbReference type="GO" id="GO:0004177">
    <property type="term" value="F:aminopeptidase activity"/>
    <property type="evidence" value="ECO:0007669"/>
    <property type="project" value="UniProtKB-UniRule"/>
</dbReference>
<evidence type="ECO:0000256" key="3">
    <source>
        <dbReference type="ARBA" id="ARBA00022670"/>
    </source>
</evidence>
<keyword evidence="2" id="KW-0031">Aminopeptidase</keyword>
<dbReference type="STRING" id="224999.GCA_001485475_02327"/>
<comment type="similarity">
    <text evidence="1 6">Belongs to the peptidase M42 family.</text>
</comment>
<keyword evidence="3" id="KW-0645">Protease</keyword>
<dbReference type="SUPFAM" id="SSF101821">
    <property type="entry name" value="Aminopeptidase/glucanase lid domain"/>
    <property type="match status" value="1"/>
</dbReference>
<dbReference type="SUPFAM" id="SSF53187">
    <property type="entry name" value="Zn-dependent exopeptidases"/>
    <property type="match status" value="1"/>
</dbReference>
<feature type="binding site" evidence="8">
    <location>
        <position position="163"/>
    </location>
    <ligand>
        <name>Zn(2+)</name>
        <dbReference type="ChEBI" id="CHEBI:29105"/>
        <label>1</label>
    </ligand>
</feature>
<dbReference type="PIRSF" id="PIRSF001123">
    <property type="entry name" value="PepA_GA"/>
    <property type="match status" value="1"/>
</dbReference>
<feature type="binding site" evidence="8">
    <location>
        <position position="216"/>
    </location>
    <ligand>
        <name>Zn(2+)</name>
        <dbReference type="ChEBI" id="CHEBI:29105"/>
        <label>1</label>
    </ligand>
</feature>
<evidence type="ECO:0000256" key="7">
    <source>
        <dbReference type="PIRSR" id="PIRSR001123-1"/>
    </source>
</evidence>
<evidence type="ECO:0000256" key="1">
    <source>
        <dbReference type="ARBA" id="ARBA00006272"/>
    </source>
</evidence>
<protein>
    <submittedName>
        <fullName evidence="9">Endoglucanase</fullName>
    </submittedName>
</protein>
<dbReference type="GO" id="GO:0006508">
    <property type="term" value="P:proteolysis"/>
    <property type="evidence" value="ECO:0007669"/>
    <property type="project" value="UniProtKB-KW"/>
</dbReference>
<evidence type="ECO:0000256" key="4">
    <source>
        <dbReference type="ARBA" id="ARBA00022723"/>
    </source>
</evidence>
<feature type="binding site" evidence="8">
    <location>
        <position position="60"/>
    </location>
    <ligand>
        <name>Zn(2+)</name>
        <dbReference type="ChEBI" id="CHEBI:29105"/>
        <label>1</label>
    </ligand>
</feature>
<evidence type="ECO:0000256" key="8">
    <source>
        <dbReference type="PIRSR" id="PIRSR001123-2"/>
    </source>
</evidence>